<evidence type="ECO:0008006" key="4">
    <source>
        <dbReference type="Google" id="ProtNLM"/>
    </source>
</evidence>
<protein>
    <recommendedName>
        <fullName evidence="4">DUF998 domain-containing protein</fullName>
    </recommendedName>
</protein>
<keyword evidence="1" id="KW-1133">Transmembrane helix</keyword>
<sequence>MITRWAAAGSAAAGTLGAAGLAMAVAGSAPWRYVSESGVPGAPHAGLYQLSMVLLAVSLALLAVSAHRAVAACFLLAAPLAAVSGAVHCSPGCPLPPYETPSPRDLLHATAAIGALGFCALAMLLYSTLRLPALLRRAGRIGLLVAYPPLILSAAGILFAGRSLFTGVMERIALVGVSAWVVFMAALHARSRP</sequence>
<feature type="transmembrane region" description="Helical" evidence="1">
    <location>
        <begin position="107"/>
        <end position="129"/>
    </location>
</feature>
<gene>
    <name evidence="2" type="ORF">GCM10022255_030480</name>
</gene>
<feature type="transmembrane region" description="Helical" evidence="1">
    <location>
        <begin position="172"/>
        <end position="189"/>
    </location>
</feature>
<proteinExistence type="predicted"/>
<name>A0ABP8D6U5_9ACTN</name>
<keyword evidence="1" id="KW-0472">Membrane</keyword>
<organism evidence="2 3">
    <name type="scientific">Dactylosporangium darangshiense</name>
    <dbReference type="NCBI Taxonomy" id="579108"/>
    <lineage>
        <taxon>Bacteria</taxon>
        <taxon>Bacillati</taxon>
        <taxon>Actinomycetota</taxon>
        <taxon>Actinomycetes</taxon>
        <taxon>Micromonosporales</taxon>
        <taxon>Micromonosporaceae</taxon>
        <taxon>Dactylosporangium</taxon>
    </lineage>
</organism>
<dbReference type="EMBL" id="BAABAT010000006">
    <property type="protein sequence ID" value="GAA4248844.1"/>
    <property type="molecule type" value="Genomic_DNA"/>
</dbReference>
<feature type="transmembrane region" description="Helical" evidence="1">
    <location>
        <begin position="141"/>
        <end position="160"/>
    </location>
</feature>
<comment type="caution">
    <text evidence="2">The sequence shown here is derived from an EMBL/GenBank/DDBJ whole genome shotgun (WGS) entry which is preliminary data.</text>
</comment>
<keyword evidence="1" id="KW-0812">Transmembrane</keyword>
<feature type="transmembrane region" description="Helical" evidence="1">
    <location>
        <begin position="48"/>
        <end position="64"/>
    </location>
</feature>
<evidence type="ECO:0000256" key="1">
    <source>
        <dbReference type="SAM" id="Phobius"/>
    </source>
</evidence>
<dbReference type="InterPro" id="IPR009339">
    <property type="entry name" value="DUF998"/>
</dbReference>
<accession>A0ABP8D6U5</accession>
<reference evidence="3" key="1">
    <citation type="journal article" date="2019" name="Int. J. Syst. Evol. Microbiol.">
        <title>The Global Catalogue of Microorganisms (GCM) 10K type strain sequencing project: providing services to taxonomists for standard genome sequencing and annotation.</title>
        <authorList>
            <consortium name="The Broad Institute Genomics Platform"/>
            <consortium name="The Broad Institute Genome Sequencing Center for Infectious Disease"/>
            <person name="Wu L."/>
            <person name="Ma J."/>
        </authorList>
    </citation>
    <scope>NUCLEOTIDE SEQUENCE [LARGE SCALE GENOMIC DNA]</scope>
    <source>
        <strain evidence="3">JCM 17441</strain>
    </source>
</reference>
<evidence type="ECO:0000313" key="2">
    <source>
        <dbReference type="EMBL" id="GAA4248844.1"/>
    </source>
</evidence>
<evidence type="ECO:0000313" key="3">
    <source>
        <dbReference type="Proteomes" id="UP001500620"/>
    </source>
</evidence>
<dbReference type="Proteomes" id="UP001500620">
    <property type="component" value="Unassembled WGS sequence"/>
</dbReference>
<dbReference type="RefSeq" id="WP_345126582.1">
    <property type="nucleotide sequence ID" value="NZ_BAABAT010000006.1"/>
</dbReference>
<dbReference type="Pfam" id="PF06197">
    <property type="entry name" value="DUF998"/>
    <property type="match status" value="1"/>
</dbReference>
<feature type="transmembrane region" description="Helical" evidence="1">
    <location>
        <begin position="69"/>
        <end position="87"/>
    </location>
</feature>
<keyword evidence="3" id="KW-1185">Reference proteome</keyword>